<evidence type="ECO:0000313" key="2">
    <source>
        <dbReference type="EMBL" id="WIX79152.1"/>
    </source>
</evidence>
<accession>A0A9Y2MXT0</accession>
<feature type="compositionally biased region" description="Basic and acidic residues" evidence="1">
    <location>
        <begin position="49"/>
        <end position="62"/>
    </location>
</feature>
<keyword evidence="3" id="KW-1185">Reference proteome</keyword>
<proteinExistence type="predicted"/>
<feature type="region of interest" description="Disordered" evidence="1">
    <location>
        <begin position="94"/>
        <end position="177"/>
    </location>
</feature>
<feature type="compositionally biased region" description="Basic and acidic residues" evidence="1">
    <location>
        <begin position="123"/>
        <end position="142"/>
    </location>
</feature>
<dbReference type="AlphaFoldDB" id="A0A9Y2MXT0"/>
<protein>
    <submittedName>
        <fullName evidence="2">Uncharacterized protein</fullName>
    </submittedName>
</protein>
<dbReference type="RefSeq" id="WP_285969844.1">
    <property type="nucleotide sequence ID" value="NZ_CP127294.1"/>
</dbReference>
<evidence type="ECO:0000313" key="3">
    <source>
        <dbReference type="Proteomes" id="UP001236014"/>
    </source>
</evidence>
<feature type="compositionally biased region" description="Polar residues" evidence="1">
    <location>
        <begin position="106"/>
        <end position="121"/>
    </location>
</feature>
<sequence>MKHYASCERARSRTCQCQMCCGTEHGWTGSIELAKASDPRARQELRGAADKAWHASTADKSRPSQRATYPQKAAAIDSTVAEIIDFLAQEYAEKPPRTHRAAELVSDNSSDIRTAGNTVIDNNHPELSRQIHSEPHQAETRQAEGWGGPPEATAGRRGQGAGDDSGTGEISRSSSEYGTVEKIEQLGNALTDVALKDIERAHQGPVPESTKVALADHFWCDLLAQIAHVIDEGLTLFDNLPDRATALILASREEDRRLPLEEFVVKVAVKSVWTLIKSLTPLGWINGFRKALPIIRILAVLICKSPERHEAVVRYCVDPLTTLLTNEVKKRLVKTLSDWLPRLVGEPGLAAA</sequence>
<organism evidence="2 3">
    <name type="scientific">Amycolatopsis carbonis</name>
    <dbReference type="NCBI Taxonomy" id="715471"/>
    <lineage>
        <taxon>Bacteria</taxon>
        <taxon>Bacillati</taxon>
        <taxon>Actinomycetota</taxon>
        <taxon>Actinomycetes</taxon>
        <taxon>Pseudonocardiales</taxon>
        <taxon>Pseudonocardiaceae</taxon>
        <taxon>Amycolatopsis</taxon>
    </lineage>
</organism>
<evidence type="ECO:0000256" key="1">
    <source>
        <dbReference type="SAM" id="MobiDB-lite"/>
    </source>
</evidence>
<gene>
    <name evidence="2" type="ORF">QRX50_48875</name>
</gene>
<feature type="compositionally biased region" description="Polar residues" evidence="1">
    <location>
        <begin position="168"/>
        <end position="177"/>
    </location>
</feature>
<reference evidence="2 3" key="1">
    <citation type="submission" date="2023-06" db="EMBL/GenBank/DDBJ databases">
        <authorList>
            <person name="Oyuntsetseg B."/>
            <person name="Kim S.B."/>
        </authorList>
    </citation>
    <scope>NUCLEOTIDE SEQUENCE [LARGE SCALE GENOMIC DNA]</scope>
    <source>
        <strain evidence="2 3">2-15</strain>
    </source>
</reference>
<feature type="region of interest" description="Disordered" evidence="1">
    <location>
        <begin position="49"/>
        <end position="70"/>
    </location>
</feature>
<name>A0A9Y2MXT0_9PSEU</name>
<dbReference type="KEGG" id="acab:QRX50_48875"/>
<dbReference type="EMBL" id="CP127294">
    <property type="protein sequence ID" value="WIX79152.1"/>
    <property type="molecule type" value="Genomic_DNA"/>
</dbReference>
<dbReference type="Proteomes" id="UP001236014">
    <property type="component" value="Chromosome"/>
</dbReference>